<keyword evidence="1" id="KW-0812">Transmembrane</keyword>
<evidence type="ECO:0000256" key="1">
    <source>
        <dbReference type="SAM" id="Phobius"/>
    </source>
</evidence>
<name>A0A5S4FP52_9ACTN</name>
<sequence length="234" mass="24783">MTTTETTHQPIRRAALIAGAALLALAVLSGLANFGVMENLVTEGDAEKTAHDIREAGALFRYGVAGFFLTAILDVVAAWALLVFFAPVHEGLATLAAWLRAVHAGVFTVAIAQLAAVPRLLAAGTTDQLHAEALSKINTFHEIWDGALGLFGVHLALLGYLAYKSRYVPTWVGVLLVIAGLGYLVDTLGALLVPGYTFEVSVFTFVGEAVLMIWLVVKGRSVTVNGRTPASSIR</sequence>
<feature type="transmembrane region" description="Helical" evidence="1">
    <location>
        <begin position="97"/>
        <end position="116"/>
    </location>
</feature>
<dbReference type="Proteomes" id="UP000309128">
    <property type="component" value="Unassembled WGS sequence"/>
</dbReference>
<dbReference type="Pfam" id="PF14329">
    <property type="entry name" value="DUF4386"/>
    <property type="match status" value="1"/>
</dbReference>
<comment type="caution">
    <text evidence="2">The sequence shown here is derived from an EMBL/GenBank/DDBJ whole genome shotgun (WGS) entry which is preliminary data.</text>
</comment>
<dbReference type="OrthoDB" id="4196772at2"/>
<dbReference type="AlphaFoldDB" id="A0A5S4FP52"/>
<reference evidence="2 3" key="1">
    <citation type="submission" date="2019-05" db="EMBL/GenBank/DDBJ databases">
        <title>Draft genome sequence of Nonomuraea turkmeniaca DSM 43926.</title>
        <authorList>
            <person name="Saricaoglu S."/>
            <person name="Isik K."/>
        </authorList>
    </citation>
    <scope>NUCLEOTIDE SEQUENCE [LARGE SCALE GENOMIC DNA]</scope>
    <source>
        <strain evidence="2 3">DSM 43926</strain>
    </source>
</reference>
<keyword evidence="1" id="KW-0472">Membrane</keyword>
<keyword evidence="1" id="KW-1133">Transmembrane helix</keyword>
<accession>A0A5S4FP52</accession>
<gene>
    <name evidence="2" type="ORF">ETD86_11025</name>
</gene>
<protein>
    <submittedName>
        <fullName evidence="2">DUF4386 domain-containing protein</fullName>
    </submittedName>
</protein>
<feature type="transmembrane region" description="Helical" evidence="1">
    <location>
        <begin position="198"/>
        <end position="217"/>
    </location>
</feature>
<feature type="transmembrane region" description="Helical" evidence="1">
    <location>
        <begin position="170"/>
        <end position="192"/>
    </location>
</feature>
<feature type="transmembrane region" description="Helical" evidence="1">
    <location>
        <begin position="62"/>
        <end position="85"/>
    </location>
</feature>
<keyword evidence="3" id="KW-1185">Reference proteome</keyword>
<dbReference type="RefSeq" id="WP_138666033.1">
    <property type="nucleotide sequence ID" value="NZ_VCKY01000028.1"/>
</dbReference>
<proteinExistence type="predicted"/>
<dbReference type="EMBL" id="VCKY01000028">
    <property type="protein sequence ID" value="TMR22527.1"/>
    <property type="molecule type" value="Genomic_DNA"/>
</dbReference>
<evidence type="ECO:0000313" key="2">
    <source>
        <dbReference type="EMBL" id="TMR22527.1"/>
    </source>
</evidence>
<organism evidence="2 3">
    <name type="scientific">Nonomuraea turkmeniaca</name>
    <dbReference type="NCBI Taxonomy" id="103838"/>
    <lineage>
        <taxon>Bacteria</taxon>
        <taxon>Bacillati</taxon>
        <taxon>Actinomycetota</taxon>
        <taxon>Actinomycetes</taxon>
        <taxon>Streptosporangiales</taxon>
        <taxon>Streptosporangiaceae</taxon>
        <taxon>Nonomuraea</taxon>
    </lineage>
</organism>
<dbReference type="InterPro" id="IPR025495">
    <property type="entry name" value="DUF4386"/>
</dbReference>
<evidence type="ECO:0000313" key="3">
    <source>
        <dbReference type="Proteomes" id="UP000309128"/>
    </source>
</evidence>
<feature type="transmembrane region" description="Helical" evidence="1">
    <location>
        <begin position="143"/>
        <end position="163"/>
    </location>
</feature>